<comment type="caution">
    <text evidence="2">The sequence shown here is derived from an EMBL/GenBank/DDBJ whole genome shotgun (WGS) entry which is preliminary data.</text>
</comment>
<dbReference type="InterPro" id="IPR018966">
    <property type="entry name" value="VTC_domain"/>
</dbReference>
<dbReference type="CDD" id="cd07750">
    <property type="entry name" value="PolyPPase_VTC_like"/>
    <property type="match status" value="1"/>
</dbReference>
<sequence>MSSVFVNRFEYKYFLSQADYMVLKARIGEVLQRDPYAGEDGTYRVRSLYFDTLANTAYYDKIDGVSKRAKVRMRMYNGDLGTIKLEIKEKHGDVVRKISSQIDEHVAQHLIQKGIDAHEFDVAAIDSEMRQYLDRDIYKPVVMIEYIREAFWGQINDVRITFDSHVKKKEYTKDFLHANAVLERAEELPFVILEVKFNTSLPPYISRLLTFNNHHRLAISKYCLSRELIY</sequence>
<proteinExistence type="predicted"/>
<accession>A0A2M6W1X1</accession>
<dbReference type="GO" id="GO:0006799">
    <property type="term" value="P:polyphosphate biosynthetic process"/>
    <property type="evidence" value="ECO:0007669"/>
    <property type="project" value="UniProtKB-ARBA"/>
</dbReference>
<evidence type="ECO:0000313" key="2">
    <source>
        <dbReference type="EMBL" id="PIT86725.1"/>
    </source>
</evidence>
<evidence type="ECO:0000259" key="1">
    <source>
        <dbReference type="Pfam" id="PF09359"/>
    </source>
</evidence>
<dbReference type="Gene3D" id="3.20.100.30">
    <property type="entry name" value="VTC, catalytic tunnel domain"/>
    <property type="match status" value="1"/>
</dbReference>
<evidence type="ECO:0000313" key="3">
    <source>
        <dbReference type="Proteomes" id="UP000229362"/>
    </source>
</evidence>
<dbReference type="InterPro" id="IPR042267">
    <property type="entry name" value="VTC_sf"/>
</dbReference>
<dbReference type="AlphaFoldDB" id="A0A2M6W1X1"/>
<gene>
    <name evidence="2" type="ORF">COU33_01540</name>
</gene>
<dbReference type="Proteomes" id="UP000229362">
    <property type="component" value="Unassembled WGS sequence"/>
</dbReference>
<protein>
    <recommendedName>
        <fullName evidence="1">VTC domain-containing protein</fullName>
    </recommendedName>
</protein>
<feature type="domain" description="VTC" evidence="1">
    <location>
        <begin position="7"/>
        <end position="228"/>
    </location>
</feature>
<dbReference type="EMBL" id="PFBZ01000064">
    <property type="protein sequence ID" value="PIT86725.1"/>
    <property type="molecule type" value="Genomic_DNA"/>
</dbReference>
<reference evidence="3" key="1">
    <citation type="submission" date="2017-09" db="EMBL/GenBank/DDBJ databases">
        <title>Depth-based differentiation of microbial function through sediment-hosted aquifers and enrichment of novel symbionts in the deep terrestrial subsurface.</title>
        <authorList>
            <person name="Probst A.J."/>
            <person name="Ladd B."/>
            <person name="Jarett J.K."/>
            <person name="Geller-Mcgrath D.E."/>
            <person name="Sieber C.M.K."/>
            <person name="Emerson J.B."/>
            <person name="Anantharaman K."/>
            <person name="Thomas B.C."/>
            <person name="Malmstrom R."/>
            <person name="Stieglmeier M."/>
            <person name="Klingl A."/>
            <person name="Woyke T."/>
            <person name="Ryan C.M."/>
            <person name="Banfield J.F."/>
        </authorList>
    </citation>
    <scope>NUCLEOTIDE SEQUENCE [LARGE SCALE GENOMIC DNA]</scope>
</reference>
<dbReference type="Pfam" id="PF09359">
    <property type="entry name" value="VTC"/>
    <property type="match status" value="1"/>
</dbReference>
<name>A0A2M6W1X1_9BACT</name>
<organism evidence="2 3">
    <name type="scientific">Candidatus Magasanikbacteria bacterium CG10_big_fil_rev_8_21_14_0_10_43_6</name>
    <dbReference type="NCBI Taxonomy" id="1974650"/>
    <lineage>
        <taxon>Bacteria</taxon>
        <taxon>Candidatus Magasanikiibacteriota</taxon>
    </lineage>
</organism>